<sequence>MSRIPRLRPDELDERQRALYADITGGPRADGPQLFRLTDDDGGLEGPFNAMLLAPALGDALQRLGTAIRYEGGLSGRARELAILVVAAHWDSAFERHAHEAVGAHVGLTEAELAAVRTGGDPRLDDPVEATVVRTARLLTARADLTDEEYAAAERVLGRAGLFELTTLVGYYATLALHLRVFGVDR</sequence>
<proteinExistence type="predicted"/>
<evidence type="ECO:0000259" key="1">
    <source>
        <dbReference type="Pfam" id="PF02627"/>
    </source>
</evidence>
<protein>
    <submittedName>
        <fullName evidence="2">Carboxymuconolactone decarboxylase family protein</fullName>
    </submittedName>
</protein>
<dbReference type="RefSeq" id="WP_379868448.1">
    <property type="nucleotide sequence ID" value="NZ_JBHTBH010000001.1"/>
</dbReference>
<keyword evidence="3" id="KW-1185">Reference proteome</keyword>
<gene>
    <name evidence="2" type="ORF">ACFQRF_02590</name>
</gene>
<organism evidence="2 3">
    <name type="scientific">Marinactinospora rubrisoli</name>
    <dbReference type="NCBI Taxonomy" id="2715399"/>
    <lineage>
        <taxon>Bacteria</taxon>
        <taxon>Bacillati</taxon>
        <taxon>Actinomycetota</taxon>
        <taxon>Actinomycetes</taxon>
        <taxon>Streptosporangiales</taxon>
        <taxon>Nocardiopsidaceae</taxon>
        <taxon>Marinactinospora</taxon>
    </lineage>
</organism>
<dbReference type="PANTHER" id="PTHR34846:SF11">
    <property type="entry name" value="4-CARBOXYMUCONOLACTONE DECARBOXYLASE FAMILY PROTEIN (AFU_ORTHOLOGUE AFUA_6G11590)"/>
    <property type="match status" value="1"/>
</dbReference>
<dbReference type="EMBL" id="JBHTBH010000001">
    <property type="protein sequence ID" value="MFC7326619.1"/>
    <property type="molecule type" value="Genomic_DNA"/>
</dbReference>
<accession>A0ABW2KB81</accession>
<dbReference type="SUPFAM" id="SSF69118">
    <property type="entry name" value="AhpD-like"/>
    <property type="match status" value="1"/>
</dbReference>
<feature type="domain" description="Carboxymuconolactone decarboxylase-like" evidence="1">
    <location>
        <begin position="55"/>
        <end position="136"/>
    </location>
</feature>
<dbReference type="PANTHER" id="PTHR34846">
    <property type="entry name" value="4-CARBOXYMUCONOLACTONE DECARBOXYLASE FAMILY PROTEIN (AFU_ORTHOLOGUE AFUA_6G11590)"/>
    <property type="match status" value="1"/>
</dbReference>
<dbReference type="InterPro" id="IPR003779">
    <property type="entry name" value="CMD-like"/>
</dbReference>
<dbReference type="InterPro" id="IPR029032">
    <property type="entry name" value="AhpD-like"/>
</dbReference>
<comment type="caution">
    <text evidence="2">The sequence shown here is derived from an EMBL/GenBank/DDBJ whole genome shotgun (WGS) entry which is preliminary data.</text>
</comment>
<dbReference type="Pfam" id="PF02627">
    <property type="entry name" value="CMD"/>
    <property type="match status" value="1"/>
</dbReference>
<reference evidence="3" key="1">
    <citation type="journal article" date="2019" name="Int. J. Syst. Evol. Microbiol.">
        <title>The Global Catalogue of Microorganisms (GCM) 10K type strain sequencing project: providing services to taxonomists for standard genome sequencing and annotation.</title>
        <authorList>
            <consortium name="The Broad Institute Genomics Platform"/>
            <consortium name="The Broad Institute Genome Sequencing Center for Infectious Disease"/>
            <person name="Wu L."/>
            <person name="Ma J."/>
        </authorList>
    </citation>
    <scope>NUCLEOTIDE SEQUENCE [LARGE SCALE GENOMIC DNA]</scope>
    <source>
        <strain evidence="3">CGMCC 4.7382</strain>
    </source>
</reference>
<dbReference type="Proteomes" id="UP001596540">
    <property type="component" value="Unassembled WGS sequence"/>
</dbReference>
<dbReference type="Gene3D" id="1.20.1290.10">
    <property type="entry name" value="AhpD-like"/>
    <property type="match status" value="1"/>
</dbReference>
<name>A0ABW2KB81_9ACTN</name>
<evidence type="ECO:0000313" key="3">
    <source>
        <dbReference type="Proteomes" id="UP001596540"/>
    </source>
</evidence>
<evidence type="ECO:0000313" key="2">
    <source>
        <dbReference type="EMBL" id="MFC7326619.1"/>
    </source>
</evidence>